<sequence length="147" mass="17175">MFSIRRFNSSDIPQMQQINLQCLPENYSLRYWLQHLVLWPECSYVAVIDNEVIGYIMGKCEDGHGHITSVAVLNDYRCMGVANRLMVHVHRAMKESWKVKHCTLHVRKSNNVAIHLYQDLCGYKEKEIDAGYFADGEDAWKMTCQFE</sequence>
<reference evidence="6" key="2">
    <citation type="submission" date="2020-12" db="EMBL/GenBank/DDBJ databases">
        <title>New Spironucleus salmonicida genome in near-complete chromosomes.</title>
        <authorList>
            <person name="Xu F."/>
            <person name="Kurt Z."/>
            <person name="Jimenez-Gonzalez A."/>
            <person name="Astvaldsson A."/>
            <person name="Andersson J.O."/>
            <person name="Svard S.G."/>
        </authorList>
    </citation>
    <scope>NUCLEOTIDE SEQUENCE</scope>
    <source>
        <strain evidence="6">ATCC 50377</strain>
    </source>
</reference>
<dbReference type="AlphaFoldDB" id="V6LHD1"/>
<accession>V6LHD1</accession>
<reference evidence="5 6" key="1">
    <citation type="journal article" date="2014" name="PLoS Genet.">
        <title>The Genome of Spironucleus salmonicida Highlights a Fish Pathogen Adapted to Fluctuating Environments.</title>
        <authorList>
            <person name="Xu F."/>
            <person name="Jerlstrom-Hultqvist J."/>
            <person name="Einarsson E."/>
            <person name="Astvaldsson A."/>
            <person name="Svard S.G."/>
            <person name="Andersson J.O."/>
        </authorList>
    </citation>
    <scope>NUCLEOTIDE SEQUENCE</scope>
    <source>
        <strain evidence="6">ATCC 50377</strain>
    </source>
</reference>
<keyword evidence="1 5" id="KW-0808">Transferase</keyword>
<name>V6LHD1_9EUKA</name>
<evidence type="ECO:0000313" key="7">
    <source>
        <dbReference type="Proteomes" id="UP000018208"/>
    </source>
</evidence>
<evidence type="ECO:0000256" key="3">
    <source>
        <dbReference type="ARBA" id="ARBA00025786"/>
    </source>
</evidence>
<evidence type="ECO:0000313" key="6">
    <source>
        <dbReference type="EMBL" id="KAH0577678.1"/>
    </source>
</evidence>
<dbReference type="Gene3D" id="3.40.630.30">
    <property type="match status" value="1"/>
</dbReference>
<evidence type="ECO:0000259" key="4">
    <source>
        <dbReference type="PROSITE" id="PS51186"/>
    </source>
</evidence>
<dbReference type="VEuPathDB" id="GiardiaDB:SS50377_21032"/>
<gene>
    <name evidence="5" type="ORF">SS50377_16743</name>
    <name evidence="6" type="ORF">SS50377_21032</name>
</gene>
<dbReference type="EMBL" id="AUWU02000001">
    <property type="protein sequence ID" value="KAH0577678.1"/>
    <property type="molecule type" value="Genomic_DNA"/>
</dbReference>
<dbReference type="OrthoDB" id="25586at2759"/>
<dbReference type="PROSITE" id="PS51186">
    <property type="entry name" value="GNAT"/>
    <property type="match status" value="1"/>
</dbReference>
<dbReference type="InterPro" id="IPR045047">
    <property type="entry name" value="Ard1-like"/>
</dbReference>
<dbReference type="EMBL" id="KI546135">
    <property type="protein sequence ID" value="EST43693.1"/>
    <property type="molecule type" value="Genomic_DNA"/>
</dbReference>
<dbReference type="PANTHER" id="PTHR23091:SF4">
    <property type="entry name" value="N-TERMINAL AMINO-ACID N(ALPHA)-ACETYLTRANSFERASE NATA"/>
    <property type="match status" value="1"/>
</dbReference>
<dbReference type="CDD" id="cd04301">
    <property type="entry name" value="NAT_SF"/>
    <property type="match status" value="1"/>
</dbReference>
<dbReference type="InterPro" id="IPR000182">
    <property type="entry name" value="GNAT_dom"/>
</dbReference>
<proteinExistence type="inferred from homology"/>
<evidence type="ECO:0000256" key="1">
    <source>
        <dbReference type="ARBA" id="ARBA00022679"/>
    </source>
</evidence>
<dbReference type="GO" id="GO:1990189">
    <property type="term" value="F:protein N-terminal-serine acetyltransferase activity"/>
    <property type="evidence" value="ECO:0007669"/>
    <property type="project" value="TreeGrafter"/>
</dbReference>
<dbReference type="GO" id="GO:0031415">
    <property type="term" value="C:NatA complex"/>
    <property type="evidence" value="ECO:0007669"/>
    <property type="project" value="InterPro"/>
</dbReference>
<dbReference type="PANTHER" id="PTHR23091">
    <property type="entry name" value="N-TERMINAL ACETYLTRANSFERASE"/>
    <property type="match status" value="1"/>
</dbReference>
<keyword evidence="2" id="KW-0012">Acyltransferase</keyword>
<dbReference type="Pfam" id="PF00583">
    <property type="entry name" value="Acetyltransf_1"/>
    <property type="match status" value="1"/>
</dbReference>
<dbReference type="InterPro" id="IPR016181">
    <property type="entry name" value="Acyl_CoA_acyltransferase"/>
</dbReference>
<dbReference type="Proteomes" id="UP000018208">
    <property type="component" value="Unassembled WGS sequence"/>
</dbReference>
<comment type="similarity">
    <text evidence="3">Belongs to the acetyltransferase family. ARD1 subfamily.</text>
</comment>
<feature type="domain" description="N-acetyltransferase" evidence="4">
    <location>
        <begin position="2"/>
        <end position="147"/>
    </location>
</feature>
<dbReference type="GO" id="GO:1990190">
    <property type="term" value="F:protein-N-terminal-glutamate acetyltransferase activity"/>
    <property type="evidence" value="ECO:0007669"/>
    <property type="project" value="TreeGrafter"/>
</dbReference>
<protein>
    <submittedName>
        <fullName evidence="5">N-terminal acetyltransferase complex ARD1 subunit</fullName>
    </submittedName>
</protein>
<organism evidence="5">
    <name type="scientific">Spironucleus salmonicida</name>
    <dbReference type="NCBI Taxonomy" id="348837"/>
    <lineage>
        <taxon>Eukaryota</taxon>
        <taxon>Metamonada</taxon>
        <taxon>Diplomonadida</taxon>
        <taxon>Hexamitidae</taxon>
        <taxon>Hexamitinae</taxon>
        <taxon>Spironucleus</taxon>
    </lineage>
</organism>
<dbReference type="SUPFAM" id="SSF55729">
    <property type="entry name" value="Acyl-CoA N-acyltransferases (Nat)"/>
    <property type="match status" value="1"/>
</dbReference>
<evidence type="ECO:0000256" key="2">
    <source>
        <dbReference type="ARBA" id="ARBA00023315"/>
    </source>
</evidence>
<keyword evidence="7" id="KW-1185">Reference proteome</keyword>
<evidence type="ECO:0000313" key="5">
    <source>
        <dbReference type="EMBL" id="EST43693.1"/>
    </source>
</evidence>